<keyword evidence="1" id="KW-1133">Transmembrane helix</keyword>
<evidence type="ECO:0000313" key="3">
    <source>
        <dbReference type="Proteomes" id="UP001148786"/>
    </source>
</evidence>
<name>A0A9W8KAG3_9AGAR</name>
<keyword evidence="1" id="KW-0812">Transmembrane</keyword>
<dbReference type="EMBL" id="JANKHO010000302">
    <property type="protein sequence ID" value="KAJ3511825.1"/>
    <property type="molecule type" value="Genomic_DNA"/>
</dbReference>
<sequence length="266" mass="28512">MFEASEPGYHIKFYESPALPEGNHTLIIESKVDGGHFWLDYLVVVSVNTSSPPPLTNGQDCPSFPLPSSTAAGSCSDGAAPSSDHRVLVVASVTLGLVTFIGIVVIVVAVMRRLRNKKSDPLTDQKILADWSSGESTRTGAKEFLVTYSIDRLLPGIERDEKLPDSENESQINKGTNDIVDHRSSLDDLSILSPSTTLRRSMTIDENRLKQLLELDRGSAVLKASGSTSSTFTGIIISAQAKIIDGAAYSEKTAELSGKGCSDDAL</sequence>
<proteinExistence type="predicted"/>
<gene>
    <name evidence="2" type="ORF">NLJ89_g3872</name>
</gene>
<evidence type="ECO:0000313" key="2">
    <source>
        <dbReference type="EMBL" id="KAJ3511825.1"/>
    </source>
</evidence>
<keyword evidence="1" id="KW-0472">Membrane</keyword>
<protein>
    <submittedName>
        <fullName evidence="2">Uncharacterized protein</fullName>
    </submittedName>
</protein>
<organism evidence="2 3">
    <name type="scientific">Agrocybe chaxingu</name>
    <dbReference type="NCBI Taxonomy" id="84603"/>
    <lineage>
        <taxon>Eukaryota</taxon>
        <taxon>Fungi</taxon>
        <taxon>Dikarya</taxon>
        <taxon>Basidiomycota</taxon>
        <taxon>Agaricomycotina</taxon>
        <taxon>Agaricomycetes</taxon>
        <taxon>Agaricomycetidae</taxon>
        <taxon>Agaricales</taxon>
        <taxon>Agaricineae</taxon>
        <taxon>Strophariaceae</taxon>
        <taxon>Agrocybe</taxon>
    </lineage>
</organism>
<dbReference type="AlphaFoldDB" id="A0A9W8KAG3"/>
<keyword evidence="3" id="KW-1185">Reference proteome</keyword>
<comment type="caution">
    <text evidence="2">The sequence shown here is derived from an EMBL/GenBank/DDBJ whole genome shotgun (WGS) entry which is preliminary data.</text>
</comment>
<feature type="transmembrane region" description="Helical" evidence="1">
    <location>
        <begin position="87"/>
        <end position="110"/>
    </location>
</feature>
<dbReference type="OrthoDB" id="3265734at2759"/>
<reference evidence="2" key="1">
    <citation type="submission" date="2022-07" db="EMBL/GenBank/DDBJ databases">
        <title>Genome Sequence of Agrocybe chaxingu.</title>
        <authorList>
            <person name="Buettner E."/>
        </authorList>
    </citation>
    <scope>NUCLEOTIDE SEQUENCE</scope>
    <source>
        <strain evidence="2">MP-N11</strain>
    </source>
</reference>
<accession>A0A9W8KAG3</accession>
<dbReference type="Proteomes" id="UP001148786">
    <property type="component" value="Unassembled WGS sequence"/>
</dbReference>
<evidence type="ECO:0000256" key="1">
    <source>
        <dbReference type="SAM" id="Phobius"/>
    </source>
</evidence>